<sequence length="319" mass="37902">MQTVKLEPLNNSKEIEYVEKWGLRVNDLKNVPSEFTGNPLYLNFLRVVAKDPKLFENFSRFKLYEEVVNSKIKRSFARNPHFNSDNVENMKQSFEELALLRLFGKKQTKDVLVSISSKLLFTDQIRTKLLFTDQIRTGIITGVDDTIPIFIHFTFVEYFVSQWFVRSLEKPLLKQYAINFYKQLLIDKHARILEIEFEQSSLQNAIVEGKVLRVQQMLRDNLQCLEYIDRFNRTVLHIAAIHCRYHTHRHDPGYKILDKILQSMKNFITYDYISKHDMSGMTWAEYVNKEVFENMVLNNLFTTVEEYLKTEAQKCGRKW</sequence>
<dbReference type="Proteomes" id="UP001458880">
    <property type="component" value="Unassembled WGS sequence"/>
</dbReference>
<comment type="caution">
    <text evidence="1">The sequence shown here is derived from an EMBL/GenBank/DDBJ whole genome shotgun (WGS) entry which is preliminary data.</text>
</comment>
<gene>
    <name evidence="1" type="ORF">QE152_g5122</name>
</gene>
<keyword evidence="2" id="KW-1185">Reference proteome</keyword>
<dbReference type="EMBL" id="JASPKY010000029">
    <property type="protein sequence ID" value="KAK9751257.1"/>
    <property type="molecule type" value="Genomic_DNA"/>
</dbReference>
<accession>A0AAW1MXU8</accession>
<evidence type="ECO:0000313" key="1">
    <source>
        <dbReference type="EMBL" id="KAK9751257.1"/>
    </source>
</evidence>
<organism evidence="1 2">
    <name type="scientific">Popillia japonica</name>
    <name type="common">Japanese beetle</name>
    <dbReference type="NCBI Taxonomy" id="7064"/>
    <lineage>
        <taxon>Eukaryota</taxon>
        <taxon>Metazoa</taxon>
        <taxon>Ecdysozoa</taxon>
        <taxon>Arthropoda</taxon>
        <taxon>Hexapoda</taxon>
        <taxon>Insecta</taxon>
        <taxon>Pterygota</taxon>
        <taxon>Neoptera</taxon>
        <taxon>Endopterygota</taxon>
        <taxon>Coleoptera</taxon>
        <taxon>Polyphaga</taxon>
        <taxon>Scarabaeiformia</taxon>
        <taxon>Scarabaeidae</taxon>
        <taxon>Rutelinae</taxon>
        <taxon>Popillia</taxon>
    </lineage>
</organism>
<name>A0AAW1MXU8_POPJA</name>
<protein>
    <submittedName>
        <fullName evidence="1">Uncharacterized protein</fullName>
    </submittedName>
</protein>
<evidence type="ECO:0000313" key="2">
    <source>
        <dbReference type="Proteomes" id="UP001458880"/>
    </source>
</evidence>
<reference evidence="1 2" key="1">
    <citation type="journal article" date="2024" name="BMC Genomics">
        <title>De novo assembly and annotation of Popillia japonica's genome with initial clues to its potential as an invasive pest.</title>
        <authorList>
            <person name="Cucini C."/>
            <person name="Boschi S."/>
            <person name="Funari R."/>
            <person name="Cardaioli E."/>
            <person name="Iannotti N."/>
            <person name="Marturano G."/>
            <person name="Paoli F."/>
            <person name="Bruttini M."/>
            <person name="Carapelli A."/>
            <person name="Frati F."/>
            <person name="Nardi F."/>
        </authorList>
    </citation>
    <scope>NUCLEOTIDE SEQUENCE [LARGE SCALE GENOMIC DNA]</scope>
    <source>
        <strain evidence="1">DMR45628</strain>
    </source>
</reference>
<proteinExistence type="predicted"/>
<dbReference type="AlphaFoldDB" id="A0AAW1MXU8"/>